<feature type="region of interest" description="Disordered" evidence="6">
    <location>
        <begin position="252"/>
        <end position="286"/>
    </location>
</feature>
<feature type="domain" description="OmpR/PhoB-type" evidence="7">
    <location>
        <begin position="1"/>
        <end position="97"/>
    </location>
</feature>
<accession>A0A420XMT5</accession>
<dbReference type="InterPro" id="IPR005158">
    <property type="entry name" value="BTAD"/>
</dbReference>
<evidence type="ECO:0000313" key="8">
    <source>
        <dbReference type="EMBL" id="RKS72585.1"/>
    </source>
</evidence>
<dbReference type="Proteomes" id="UP000281955">
    <property type="component" value="Unassembled WGS sequence"/>
</dbReference>
<evidence type="ECO:0000256" key="3">
    <source>
        <dbReference type="ARBA" id="ARBA00023125"/>
    </source>
</evidence>
<dbReference type="InterPro" id="IPR001867">
    <property type="entry name" value="OmpR/PhoB-type_DNA-bd"/>
</dbReference>
<dbReference type="SUPFAM" id="SSF46894">
    <property type="entry name" value="C-terminal effector domain of the bipartite response regulators"/>
    <property type="match status" value="2"/>
</dbReference>
<dbReference type="AlphaFoldDB" id="A0A420XMT5"/>
<dbReference type="GO" id="GO:0006355">
    <property type="term" value="P:regulation of DNA-templated transcription"/>
    <property type="evidence" value="ECO:0007669"/>
    <property type="project" value="InterPro"/>
</dbReference>
<dbReference type="InterPro" id="IPR041664">
    <property type="entry name" value="AAA_16"/>
</dbReference>
<dbReference type="SUPFAM" id="SSF52540">
    <property type="entry name" value="P-loop containing nucleoside triphosphate hydrolases"/>
    <property type="match status" value="1"/>
</dbReference>
<dbReference type="Gene3D" id="1.10.10.10">
    <property type="entry name" value="Winged helix-like DNA-binding domain superfamily/Winged helix DNA-binding domain"/>
    <property type="match status" value="2"/>
</dbReference>
<evidence type="ECO:0000259" key="7">
    <source>
        <dbReference type="PROSITE" id="PS51755"/>
    </source>
</evidence>
<protein>
    <submittedName>
        <fullName evidence="8">Putative ATPase</fullName>
    </submittedName>
</protein>
<dbReference type="Gene3D" id="1.25.40.10">
    <property type="entry name" value="Tetratricopeptide repeat domain"/>
    <property type="match status" value="1"/>
</dbReference>
<dbReference type="InterPro" id="IPR051677">
    <property type="entry name" value="AfsR-DnrI-RedD_regulator"/>
</dbReference>
<evidence type="ECO:0000256" key="2">
    <source>
        <dbReference type="ARBA" id="ARBA00023015"/>
    </source>
</evidence>
<reference evidence="8 9" key="1">
    <citation type="submission" date="2018-10" db="EMBL/GenBank/DDBJ databases">
        <title>Genomic Encyclopedia of Archaeal and Bacterial Type Strains, Phase II (KMG-II): from individual species to whole genera.</title>
        <authorList>
            <person name="Goeker M."/>
        </authorList>
    </citation>
    <scope>NUCLEOTIDE SEQUENCE [LARGE SCALE GENOMIC DNA]</scope>
    <source>
        <strain evidence="8 9">RP-AC37</strain>
    </source>
</reference>
<dbReference type="InterPro" id="IPR000792">
    <property type="entry name" value="Tscrpt_reg_LuxR_C"/>
</dbReference>
<dbReference type="InterPro" id="IPR016032">
    <property type="entry name" value="Sig_transdc_resp-reg_C-effctor"/>
</dbReference>
<keyword evidence="4" id="KW-0804">Transcription</keyword>
<dbReference type="PANTHER" id="PTHR35807:SF1">
    <property type="entry name" value="TRANSCRIPTIONAL REGULATOR REDD"/>
    <property type="match status" value="1"/>
</dbReference>
<keyword evidence="3 5" id="KW-0238">DNA-binding</keyword>
<dbReference type="SMART" id="SM00421">
    <property type="entry name" value="HTH_LUXR"/>
    <property type="match status" value="1"/>
</dbReference>
<feature type="compositionally biased region" description="Low complexity" evidence="6">
    <location>
        <begin position="262"/>
        <end position="283"/>
    </location>
</feature>
<comment type="similarity">
    <text evidence="1">Belongs to the AfsR/DnrI/RedD regulatory family.</text>
</comment>
<dbReference type="SMART" id="SM00862">
    <property type="entry name" value="Trans_reg_C"/>
    <property type="match status" value="1"/>
</dbReference>
<evidence type="ECO:0000256" key="6">
    <source>
        <dbReference type="SAM" id="MobiDB-lite"/>
    </source>
</evidence>
<dbReference type="GO" id="GO:0000160">
    <property type="term" value="P:phosphorelay signal transduction system"/>
    <property type="evidence" value="ECO:0007669"/>
    <property type="project" value="InterPro"/>
</dbReference>
<dbReference type="Pfam" id="PF00486">
    <property type="entry name" value="Trans_reg_C"/>
    <property type="match status" value="1"/>
</dbReference>
<dbReference type="PANTHER" id="PTHR35807">
    <property type="entry name" value="TRANSCRIPTIONAL REGULATOR REDD-RELATED"/>
    <property type="match status" value="1"/>
</dbReference>
<dbReference type="SMART" id="SM01043">
    <property type="entry name" value="BTAD"/>
    <property type="match status" value="1"/>
</dbReference>
<comment type="caution">
    <text evidence="8">The sequence shown here is derived from an EMBL/GenBank/DDBJ whole genome shotgun (WGS) entry which is preliminary data.</text>
</comment>
<dbReference type="EMBL" id="RBWV01000013">
    <property type="protein sequence ID" value="RKS72585.1"/>
    <property type="molecule type" value="Genomic_DNA"/>
</dbReference>
<name>A0A420XMT5_9ACTN</name>
<evidence type="ECO:0000256" key="4">
    <source>
        <dbReference type="ARBA" id="ARBA00023163"/>
    </source>
</evidence>
<keyword evidence="2" id="KW-0805">Transcription regulation</keyword>
<evidence type="ECO:0000313" key="9">
    <source>
        <dbReference type="Proteomes" id="UP000281955"/>
    </source>
</evidence>
<gene>
    <name evidence="8" type="ORF">CLV35_2832</name>
</gene>
<evidence type="ECO:0000256" key="1">
    <source>
        <dbReference type="ARBA" id="ARBA00005820"/>
    </source>
</evidence>
<dbReference type="InterPro" id="IPR036388">
    <property type="entry name" value="WH-like_DNA-bd_sf"/>
</dbReference>
<keyword evidence="9" id="KW-1185">Reference proteome</keyword>
<sequence length="1207" mass="127200">MRLQVFGGLSGWSDRGELDLGGRRQRGVLALLLLARGSALSPERLADLLWGEAPPPGAQGALQSYVSHLRRAFEPDRDARARAAVLVRERAGYACRLPDEAVDAWRFEQLVRAGTLAASPAEAVPLLEGALALYRGDAYSEWSGSRWADAECARLRELRDVGRERLLGARLDTADPAVLVPELEALTAEEPLREERWRLLALALYRAQRQSDALGALRRARRLLADELGVDPGPALRELEARILAQDAGLDAPVDPAPRPDVPAARQAAASAGRARPAQLAAPEPGDLADRDAELAALRAVVADALAGAGGAVVVEGPAGIGKSRLLVEARRMALAHDALVLSARGSALEREYGFGVVRQLVEPLLLDPPARARLLAGAAAPAAAVFDDTGAGEPRADGSFAALHGLYWLVVTMAAERPLVLAVDDLHWCDAASLRFLAYLARRLEGLPVLLVTTLRTGETGGDPTLVDELTHDPVTLTLSPGPLGPEAVGRLVADRLGGAPSPAFVAACHRTTGGNPLLLRQLVRALEQDGVTPDTAHADTVVAIGSRAVSSIVVMRLGRLPAHVGDTARAVAVLGEGASLPAVASLARLDEQTAADAVADLSRTEILRPEPPLGFVHPLVRDAVYRSIAPGHRVLAHERAARVLDERGEPAERVAAHLLQVPARADAWVVRTLRRAAAIATDRGAAEGAAAYLARALAEPPESEDLRATLLLELGQLETLADAGAAVGHLEQAYALAADPGTRARAAQVLAHTLVFGGERGSASAFARRAAADLPPDLGPASVDAQQALVALDRVGAHMHGLPVGPWPASPAIEGDGAGARMLSVARAWELMIAGADRDEVVALCRAALRDGVLQRTDPGLFWVVAAFLLEMADEDLGEFWDDMLRSAHQRGSLFSAMATHMWRGHSLWHRGDLPEAEQSLRTAIEQIERWGGPPIGTSYGEGFVVAVLLDRGRTAEARAFFDSRDDHPRMGDGERLHVEAEVALLLAEDRPAEALARLERAGIVLTEVRNPVWSPWRSLRARALTSLGRGPEAEQLLAEELAAGREWGSTRAVGRSLRLLGGLRGAAGVEQLREAVTMLEPSPWRLELARARYALALVSSGAESVELLTGALQLATACGADGLAAQAASALAAAGAGAPVQVAGSVRLTTTQRRVATMAAAGADPLQIAASLFLTPHSVETALGDVRAALGVASDAELRLALAT</sequence>
<proteinExistence type="inferred from homology"/>
<dbReference type="GO" id="GO:0003677">
    <property type="term" value="F:DNA binding"/>
    <property type="evidence" value="ECO:0007669"/>
    <property type="project" value="UniProtKB-UniRule"/>
</dbReference>
<dbReference type="Pfam" id="PF03704">
    <property type="entry name" value="BTAD"/>
    <property type="match status" value="1"/>
</dbReference>
<dbReference type="InterPro" id="IPR027417">
    <property type="entry name" value="P-loop_NTPase"/>
</dbReference>
<evidence type="ECO:0000256" key="5">
    <source>
        <dbReference type="PROSITE-ProRule" id="PRU01091"/>
    </source>
</evidence>
<dbReference type="InParanoid" id="A0A420XMT5"/>
<organism evidence="8 9">
    <name type="scientific">Motilibacter peucedani</name>
    <dbReference type="NCBI Taxonomy" id="598650"/>
    <lineage>
        <taxon>Bacteria</taxon>
        <taxon>Bacillati</taxon>
        <taxon>Actinomycetota</taxon>
        <taxon>Actinomycetes</taxon>
        <taxon>Motilibacterales</taxon>
        <taxon>Motilibacteraceae</taxon>
        <taxon>Motilibacter</taxon>
    </lineage>
</organism>
<dbReference type="InterPro" id="IPR011990">
    <property type="entry name" value="TPR-like_helical_dom_sf"/>
</dbReference>
<feature type="DNA-binding region" description="OmpR/PhoB-type" evidence="5">
    <location>
        <begin position="1"/>
        <end position="97"/>
    </location>
</feature>
<dbReference type="SUPFAM" id="SSF48452">
    <property type="entry name" value="TPR-like"/>
    <property type="match status" value="2"/>
</dbReference>
<dbReference type="CDD" id="cd15831">
    <property type="entry name" value="BTAD"/>
    <property type="match status" value="1"/>
</dbReference>
<dbReference type="PROSITE" id="PS51755">
    <property type="entry name" value="OMPR_PHOB"/>
    <property type="match status" value="1"/>
</dbReference>
<dbReference type="Pfam" id="PF13191">
    <property type="entry name" value="AAA_16"/>
    <property type="match status" value="1"/>
</dbReference>